<protein>
    <submittedName>
        <fullName evidence="2">Uncharacterized protein</fullName>
    </submittedName>
</protein>
<dbReference type="KEGG" id="wch:wcw_1269"/>
<feature type="transmembrane region" description="Helical" evidence="1">
    <location>
        <begin position="21"/>
        <end position="46"/>
    </location>
</feature>
<gene>
    <name evidence="2" type="ordered locus">wcw_1269</name>
</gene>
<reference evidence="2 3" key="1">
    <citation type="journal article" date="2010" name="PLoS ONE">
        <title>The Waddlia genome: a window into chlamydial biology.</title>
        <authorList>
            <person name="Bertelli C."/>
            <person name="Collyn F."/>
            <person name="Croxatto A."/>
            <person name="Ruckert C."/>
            <person name="Polkinghorne A."/>
            <person name="Kebbi-Beghdadi C."/>
            <person name="Goesmann A."/>
            <person name="Vaughan L."/>
            <person name="Greub G."/>
        </authorList>
    </citation>
    <scope>NUCLEOTIDE SEQUENCE [LARGE SCALE GENOMIC DNA]</scope>
    <source>
        <strain evidence="3">ATCC VR-1470 / WSU 86-1044</strain>
    </source>
</reference>
<keyword evidence="3" id="KW-1185">Reference proteome</keyword>
<dbReference type="RefSeq" id="WP_013182333.1">
    <property type="nucleotide sequence ID" value="NC_014225.1"/>
</dbReference>
<dbReference type="Proteomes" id="UP000001505">
    <property type="component" value="Chromosome"/>
</dbReference>
<sequence length="48" mass="5544">MSKDKKNNDEREHQIRLIHVLATRLPWIAVIAVFLATLATIIQILVYS</sequence>
<name>D6YWW0_WADCW</name>
<keyword evidence="1" id="KW-0812">Transmembrane</keyword>
<keyword evidence="1" id="KW-0472">Membrane</keyword>
<evidence type="ECO:0000256" key="1">
    <source>
        <dbReference type="SAM" id="Phobius"/>
    </source>
</evidence>
<dbReference type="STRING" id="716544.wcw_1269"/>
<evidence type="ECO:0000313" key="2">
    <source>
        <dbReference type="EMBL" id="ADI38621.1"/>
    </source>
</evidence>
<organism evidence="2 3">
    <name type="scientific">Waddlia chondrophila (strain ATCC VR-1470 / WSU 86-1044)</name>
    <dbReference type="NCBI Taxonomy" id="716544"/>
    <lineage>
        <taxon>Bacteria</taxon>
        <taxon>Pseudomonadati</taxon>
        <taxon>Chlamydiota</taxon>
        <taxon>Chlamydiia</taxon>
        <taxon>Parachlamydiales</taxon>
        <taxon>Waddliaceae</taxon>
        <taxon>Waddlia</taxon>
    </lineage>
</organism>
<keyword evidence="1" id="KW-1133">Transmembrane helix</keyword>
<evidence type="ECO:0000313" key="3">
    <source>
        <dbReference type="Proteomes" id="UP000001505"/>
    </source>
</evidence>
<dbReference type="HOGENOM" id="CLU_3159306_0_0_0"/>
<dbReference type="AlphaFoldDB" id="D6YWW0"/>
<dbReference type="EMBL" id="CP001928">
    <property type="protein sequence ID" value="ADI38621.1"/>
    <property type="molecule type" value="Genomic_DNA"/>
</dbReference>
<accession>D6YWW0</accession>
<proteinExistence type="predicted"/>